<evidence type="ECO:0000256" key="1">
    <source>
        <dbReference type="SAM" id="MobiDB-lite"/>
    </source>
</evidence>
<comment type="caution">
    <text evidence="2">The sequence shown here is derived from an EMBL/GenBank/DDBJ whole genome shotgun (WGS) entry which is preliminary data.</text>
</comment>
<dbReference type="GeneID" id="97380542"/>
<proteinExistence type="predicted"/>
<evidence type="ECO:0000313" key="3">
    <source>
        <dbReference type="Proteomes" id="UP001298681"/>
    </source>
</evidence>
<sequence>MTEEEKTEREACFAAIRETVQRLSRLMDTAYQQYSQLVEQVVKDRITGEQEIERIMDGLMDFGDDQRFLALYKALCRHVYDKHPTLVREHIALFRTQFEERADEETQQAQGGERHEGTGD</sequence>
<gene>
    <name evidence="2" type="ORF">L0P57_03790</name>
</gene>
<keyword evidence="3" id="KW-1185">Reference proteome</keyword>
<reference evidence="2 3" key="1">
    <citation type="submission" date="2022-01" db="EMBL/GenBank/DDBJ databases">
        <title>Collection of gut derived symbiotic bacterial strains cultured from healthy donors.</title>
        <authorList>
            <person name="Lin H."/>
            <person name="Kohout C."/>
            <person name="Waligurski E."/>
            <person name="Pamer E.G."/>
        </authorList>
    </citation>
    <scope>NUCLEOTIDE SEQUENCE [LARGE SCALE GENOMIC DNA]</scope>
    <source>
        <strain evidence="2 3">DFI.7.58</strain>
    </source>
</reference>
<dbReference type="RefSeq" id="WP_087233760.1">
    <property type="nucleotide sequence ID" value="NZ_JAKNHQ010000003.1"/>
</dbReference>
<accession>A0ABS9MGX9</accession>
<protein>
    <submittedName>
        <fullName evidence="2">Uncharacterized protein</fullName>
    </submittedName>
</protein>
<evidence type="ECO:0000313" key="2">
    <source>
        <dbReference type="EMBL" id="MCG4610060.1"/>
    </source>
</evidence>
<organism evidence="2 3">
    <name type="scientific">Anaeromassilibacillus senegalensis</name>
    <dbReference type="NCBI Taxonomy" id="1673717"/>
    <lineage>
        <taxon>Bacteria</taxon>
        <taxon>Bacillati</taxon>
        <taxon>Bacillota</taxon>
        <taxon>Clostridia</taxon>
        <taxon>Eubacteriales</taxon>
        <taxon>Acutalibacteraceae</taxon>
        <taxon>Anaeromassilibacillus</taxon>
    </lineage>
</organism>
<name>A0ABS9MGX9_9FIRM</name>
<feature type="region of interest" description="Disordered" evidence="1">
    <location>
        <begin position="99"/>
        <end position="120"/>
    </location>
</feature>
<dbReference type="EMBL" id="JAKNHQ010000003">
    <property type="protein sequence ID" value="MCG4610060.1"/>
    <property type="molecule type" value="Genomic_DNA"/>
</dbReference>
<dbReference type="Proteomes" id="UP001298681">
    <property type="component" value="Unassembled WGS sequence"/>
</dbReference>